<evidence type="ECO:0000313" key="3">
    <source>
        <dbReference type="Proteomes" id="UP001595791"/>
    </source>
</evidence>
<evidence type="ECO:0000313" key="2">
    <source>
        <dbReference type="EMBL" id="MFC4160294.1"/>
    </source>
</evidence>
<dbReference type="Gene3D" id="3.10.20.30">
    <property type="match status" value="1"/>
</dbReference>
<dbReference type="PROSITE" id="PS51085">
    <property type="entry name" value="2FE2S_FER_2"/>
    <property type="match status" value="1"/>
</dbReference>
<name>A0ABV8MQI9_9NEIS</name>
<dbReference type="InterPro" id="IPR012675">
    <property type="entry name" value="Beta-grasp_dom_sf"/>
</dbReference>
<accession>A0ABV8MQI9</accession>
<feature type="domain" description="2Fe-2S ferredoxin-type" evidence="1">
    <location>
        <begin position="11"/>
        <end position="93"/>
    </location>
</feature>
<dbReference type="Proteomes" id="UP001595791">
    <property type="component" value="Unassembled WGS sequence"/>
</dbReference>
<proteinExistence type="predicted"/>
<organism evidence="2 3">
    <name type="scientific">Chitinimonas lacunae</name>
    <dbReference type="NCBI Taxonomy" id="1963018"/>
    <lineage>
        <taxon>Bacteria</taxon>
        <taxon>Pseudomonadati</taxon>
        <taxon>Pseudomonadota</taxon>
        <taxon>Betaproteobacteria</taxon>
        <taxon>Neisseriales</taxon>
        <taxon>Chitinibacteraceae</taxon>
        <taxon>Chitinimonas</taxon>
    </lineage>
</organism>
<reference evidence="3" key="1">
    <citation type="journal article" date="2019" name="Int. J. Syst. Evol. Microbiol.">
        <title>The Global Catalogue of Microorganisms (GCM) 10K type strain sequencing project: providing services to taxonomists for standard genome sequencing and annotation.</title>
        <authorList>
            <consortium name="The Broad Institute Genomics Platform"/>
            <consortium name="The Broad Institute Genome Sequencing Center for Infectious Disease"/>
            <person name="Wu L."/>
            <person name="Ma J."/>
        </authorList>
    </citation>
    <scope>NUCLEOTIDE SEQUENCE [LARGE SCALE GENOMIC DNA]</scope>
    <source>
        <strain evidence="3">LMG 29894</strain>
    </source>
</reference>
<keyword evidence="3" id="KW-1185">Reference proteome</keyword>
<dbReference type="RefSeq" id="WP_378164972.1">
    <property type="nucleotide sequence ID" value="NZ_JBHSBU010000001.1"/>
</dbReference>
<dbReference type="CDD" id="cd00207">
    <property type="entry name" value="fer2"/>
    <property type="match status" value="1"/>
</dbReference>
<dbReference type="Pfam" id="PF00111">
    <property type="entry name" value="Fer2"/>
    <property type="match status" value="1"/>
</dbReference>
<protein>
    <submittedName>
        <fullName evidence="2">2Fe-2S iron-sulfur cluster-binding protein</fullName>
    </submittedName>
</protein>
<dbReference type="EMBL" id="JBHSBU010000001">
    <property type="protein sequence ID" value="MFC4160294.1"/>
    <property type="molecule type" value="Genomic_DNA"/>
</dbReference>
<dbReference type="SUPFAM" id="SSF54292">
    <property type="entry name" value="2Fe-2S ferredoxin-like"/>
    <property type="match status" value="1"/>
</dbReference>
<comment type="caution">
    <text evidence="2">The sequence shown here is derived from an EMBL/GenBank/DDBJ whole genome shotgun (WGS) entry which is preliminary data.</text>
</comment>
<dbReference type="InterPro" id="IPR006058">
    <property type="entry name" value="2Fe2S_fd_BS"/>
</dbReference>
<dbReference type="PROSITE" id="PS00197">
    <property type="entry name" value="2FE2S_FER_1"/>
    <property type="match status" value="1"/>
</dbReference>
<gene>
    <name evidence="2" type="ORF">ACFOW7_13190</name>
</gene>
<sequence length="93" mass="10113">MNELKPEPQTVALRVTFNGVDHLGVAETDRSLLENIEAMNLPIRSSCWRGLCGSCRVELASGELQPDKHIIDGGYVLSCSSQLASDAHVIVSY</sequence>
<dbReference type="InterPro" id="IPR036010">
    <property type="entry name" value="2Fe-2S_ferredoxin-like_sf"/>
</dbReference>
<evidence type="ECO:0000259" key="1">
    <source>
        <dbReference type="PROSITE" id="PS51085"/>
    </source>
</evidence>
<dbReference type="InterPro" id="IPR001041">
    <property type="entry name" value="2Fe-2S_ferredoxin-type"/>
</dbReference>